<dbReference type="InterPro" id="IPR031701">
    <property type="entry name" value="SIX1_SD"/>
</dbReference>
<dbReference type="GO" id="GO:0030154">
    <property type="term" value="P:cell differentiation"/>
    <property type="evidence" value="ECO:0007669"/>
    <property type="project" value="UniProtKB-ARBA"/>
</dbReference>
<feature type="region of interest" description="Disordered" evidence="9">
    <location>
        <begin position="396"/>
        <end position="415"/>
    </location>
</feature>
<keyword evidence="12" id="KW-1185">Reference proteome</keyword>
<keyword evidence="3" id="KW-0217">Developmental protein</keyword>
<dbReference type="SMART" id="SM00389">
    <property type="entry name" value="HOX"/>
    <property type="match status" value="1"/>
</dbReference>
<dbReference type="SUPFAM" id="SSF46689">
    <property type="entry name" value="Homeodomain-like"/>
    <property type="match status" value="1"/>
</dbReference>
<feature type="DNA-binding region" description="Homeobox" evidence="7">
    <location>
        <begin position="219"/>
        <end position="278"/>
    </location>
</feature>
<accession>A0AAN5D5R0</accession>
<evidence type="ECO:0000256" key="9">
    <source>
        <dbReference type="SAM" id="MobiDB-lite"/>
    </source>
</evidence>
<proteinExistence type="inferred from homology"/>
<dbReference type="Gene3D" id="1.10.10.60">
    <property type="entry name" value="Homeodomain-like"/>
    <property type="match status" value="1"/>
</dbReference>
<dbReference type="GO" id="GO:0000981">
    <property type="term" value="F:DNA-binding transcription factor activity, RNA polymerase II-specific"/>
    <property type="evidence" value="ECO:0007669"/>
    <property type="project" value="TreeGrafter"/>
</dbReference>
<feature type="region of interest" description="Disordered" evidence="9">
    <location>
        <begin position="63"/>
        <end position="106"/>
    </location>
</feature>
<comment type="subcellular location">
    <subcellularLocation>
        <location evidence="1 7 8">Nucleus</location>
    </subcellularLocation>
</comment>
<keyword evidence="5 7" id="KW-0371">Homeobox</keyword>
<keyword evidence="6 7" id="KW-0539">Nucleus</keyword>
<evidence type="ECO:0000256" key="6">
    <source>
        <dbReference type="ARBA" id="ARBA00023242"/>
    </source>
</evidence>
<evidence type="ECO:0000256" key="1">
    <source>
        <dbReference type="ARBA" id="ARBA00004123"/>
    </source>
</evidence>
<dbReference type="FunFam" id="1.10.10.60:FF:000046">
    <property type="entry name" value="SIX homeobox 3"/>
    <property type="match status" value="1"/>
</dbReference>
<comment type="caution">
    <text evidence="11">The sequence shown here is derived from an EMBL/GenBank/DDBJ whole genome shotgun (WGS) entry which is preliminary data.</text>
</comment>
<feature type="compositionally biased region" description="Pro residues" evidence="9">
    <location>
        <begin position="69"/>
        <end position="86"/>
    </location>
</feature>
<feature type="non-terminal residue" evidence="11">
    <location>
        <position position="455"/>
    </location>
</feature>
<dbReference type="GO" id="GO:0005634">
    <property type="term" value="C:nucleus"/>
    <property type="evidence" value="ECO:0007669"/>
    <property type="project" value="UniProtKB-SubCell"/>
</dbReference>
<evidence type="ECO:0000256" key="7">
    <source>
        <dbReference type="PROSITE-ProRule" id="PRU00108"/>
    </source>
</evidence>
<evidence type="ECO:0000259" key="10">
    <source>
        <dbReference type="PROSITE" id="PS50071"/>
    </source>
</evidence>
<feature type="region of interest" description="Disordered" evidence="9">
    <location>
        <begin position="1"/>
        <end position="21"/>
    </location>
</feature>
<protein>
    <recommendedName>
        <fullName evidence="10">Homeobox domain-containing protein</fullName>
    </recommendedName>
</protein>
<dbReference type="Pfam" id="PF00046">
    <property type="entry name" value="Homeodomain"/>
    <property type="match status" value="1"/>
</dbReference>
<evidence type="ECO:0000256" key="5">
    <source>
        <dbReference type="ARBA" id="ARBA00023155"/>
    </source>
</evidence>
<dbReference type="Pfam" id="PF16878">
    <property type="entry name" value="SIX1_SD"/>
    <property type="match status" value="1"/>
</dbReference>
<evidence type="ECO:0000256" key="3">
    <source>
        <dbReference type="ARBA" id="ARBA00022473"/>
    </source>
</evidence>
<reference evidence="12" key="1">
    <citation type="submission" date="2022-10" db="EMBL/GenBank/DDBJ databases">
        <title>Genome assembly of Pristionchus species.</title>
        <authorList>
            <person name="Yoshida K."/>
            <person name="Sommer R.J."/>
        </authorList>
    </citation>
    <scope>NUCLEOTIDE SEQUENCE [LARGE SCALE GENOMIC DNA]</scope>
    <source>
        <strain evidence="12">RS5460</strain>
    </source>
</reference>
<dbReference type="GO" id="GO:0005667">
    <property type="term" value="C:transcription regulator complex"/>
    <property type="evidence" value="ECO:0007669"/>
    <property type="project" value="TreeGrafter"/>
</dbReference>
<dbReference type="PANTHER" id="PTHR10390">
    <property type="entry name" value="HOMEOBOX PROTEIN SIX"/>
    <property type="match status" value="1"/>
</dbReference>
<dbReference type="GO" id="GO:0000978">
    <property type="term" value="F:RNA polymerase II cis-regulatory region sequence-specific DNA binding"/>
    <property type="evidence" value="ECO:0007669"/>
    <property type="project" value="TreeGrafter"/>
</dbReference>
<evidence type="ECO:0000256" key="8">
    <source>
        <dbReference type="RuleBase" id="RU000682"/>
    </source>
</evidence>
<name>A0AAN5D5R0_9BILA</name>
<dbReference type="AlphaFoldDB" id="A0AAN5D5R0"/>
<feature type="non-terminal residue" evidence="11">
    <location>
        <position position="1"/>
    </location>
</feature>
<dbReference type="PROSITE" id="PS50071">
    <property type="entry name" value="HOMEOBOX_2"/>
    <property type="match status" value="1"/>
</dbReference>
<evidence type="ECO:0000256" key="2">
    <source>
        <dbReference type="ARBA" id="ARBA00008161"/>
    </source>
</evidence>
<comment type="similarity">
    <text evidence="2">Belongs to the SIX/Sine oculis homeobox family.</text>
</comment>
<feature type="compositionally biased region" description="Polar residues" evidence="9">
    <location>
        <begin position="436"/>
        <end position="455"/>
    </location>
</feature>
<evidence type="ECO:0000313" key="12">
    <source>
        <dbReference type="Proteomes" id="UP001328107"/>
    </source>
</evidence>
<gene>
    <name evidence="11" type="ORF">PMAYCL1PPCAC_26717</name>
</gene>
<feature type="compositionally biased region" description="Low complexity" evidence="9">
    <location>
        <begin position="87"/>
        <end position="103"/>
    </location>
</feature>
<feature type="region of interest" description="Disordered" evidence="9">
    <location>
        <begin position="294"/>
        <end position="327"/>
    </location>
</feature>
<dbReference type="InterPro" id="IPR009057">
    <property type="entry name" value="Homeodomain-like_sf"/>
</dbReference>
<feature type="compositionally biased region" description="Pro residues" evidence="9">
    <location>
        <begin position="399"/>
        <end position="408"/>
    </location>
</feature>
<organism evidence="11 12">
    <name type="scientific">Pristionchus mayeri</name>
    <dbReference type="NCBI Taxonomy" id="1317129"/>
    <lineage>
        <taxon>Eukaryota</taxon>
        <taxon>Metazoa</taxon>
        <taxon>Ecdysozoa</taxon>
        <taxon>Nematoda</taxon>
        <taxon>Chromadorea</taxon>
        <taxon>Rhabditida</taxon>
        <taxon>Rhabditina</taxon>
        <taxon>Diplogasteromorpha</taxon>
        <taxon>Diplogasteroidea</taxon>
        <taxon>Neodiplogasteridae</taxon>
        <taxon>Pristionchus</taxon>
    </lineage>
</organism>
<feature type="region of interest" description="Disordered" evidence="9">
    <location>
        <begin position="423"/>
        <end position="455"/>
    </location>
</feature>
<sequence length="455" mass="48592">GAGCGSGSVSPDSRTHPLHPPSGVFPFAGGLPFPPDLQKVWMQLMNNFQGGFHGAAAMAAMQQAQQPPLGLPPGLAPGAPLVPRPPSSSTSDPLSPGSSSSISADQVSKRCEILEESGDVDALARFLHALPLEIAQEVGNQEPVLRARAIVYFHMGMFNEMKTILAGHKFAAICHPKLQMLWQEAHYQEAEKARGRPLGPVDKYRVRKKFPMPRTIWDGEQKTHCFKERTRSLLREWYLKDPYPNPAKKKELAVATSLTAMQVGNWFKNRRQRDRAAAAKNKSNVTGVELKKVGGSLGLSSDDEEDDFDGSSTDSPSPHGDPTDLSASNLLASSLLGKRPTPGSLPPFGGQEGGPPAFNPLLLNMMMSMNPGMLGLLPQLMPQFAAANAAAAAAAGRLPTPPSTPATAPPKRSRLLIDEILNLKTGTVREEERHSASPTSAASSGVSDQSPNTST</sequence>
<dbReference type="CDD" id="cd00086">
    <property type="entry name" value="homeodomain"/>
    <property type="match status" value="1"/>
</dbReference>
<dbReference type="Proteomes" id="UP001328107">
    <property type="component" value="Unassembled WGS sequence"/>
</dbReference>
<feature type="domain" description="Homeobox" evidence="10">
    <location>
        <begin position="217"/>
        <end position="277"/>
    </location>
</feature>
<dbReference type="InterPro" id="IPR001356">
    <property type="entry name" value="HD"/>
</dbReference>
<dbReference type="GO" id="GO:0009653">
    <property type="term" value="P:anatomical structure morphogenesis"/>
    <property type="evidence" value="ECO:0007669"/>
    <property type="project" value="UniProtKB-ARBA"/>
</dbReference>
<evidence type="ECO:0000313" key="11">
    <source>
        <dbReference type="EMBL" id="GMR56522.1"/>
    </source>
</evidence>
<evidence type="ECO:0000256" key="4">
    <source>
        <dbReference type="ARBA" id="ARBA00023125"/>
    </source>
</evidence>
<keyword evidence="4 7" id="KW-0238">DNA-binding</keyword>
<dbReference type="EMBL" id="BTRK01000006">
    <property type="protein sequence ID" value="GMR56522.1"/>
    <property type="molecule type" value="Genomic_DNA"/>
</dbReference>
<dbReference type="PANTHER" id="PTHR10390:SF33">
    <property type="entry name" value="PROTEIN OPTIX"/>
    <property type="match status" value="1"/>
</dbReference>